<feature type="transmembrane region" description="Helical" evidence="1">
    <location>
        <begin position="6"/>
        <end position="29"/>
    </location>
</feature>
<keyword evidence="1" id="KW-0472">Membrane</keyword>
<organism evidence="2 3">
    <name type="scientific">Achromobacter denitrificans</name>
    <name type="common">Alcaligenes denitrificans</name>
    <dbReference type="NCBI Taxonomy" id="32002"/>
    <lineage>
        <taxon>Bacteria</taxon>
        <taxon>Pseudomonadati</taxon>
        <taxon>Pseudomonadota</taxon>
        <taxon>Betaproteobacteria</taxon>
        <taxon>Burkholderiales</taxon>
        <taxon>Alcaligenaceae</taxon>
        <taxon>Achromobacter</taxon>
    </lineage>
</organism>
<dbReference type="Proteomes" id="UP001446337">
    <property type="component" value="Chromosome"/>
</dbReference>
<name>A0ABZ3G453_ACHDE</name>
<sequence>MDGFFYNLLLMCFSLVVLGTIIWACFLATPKEKRREPAKASNKAPSVRSPLELASAVHERINSLLCQELIGALEQALHAHGIQFSDRSAENVELSLPISRDVADRVLRARTHYLFPLLREEELQKAVENGRADGFSQVLVHDLIAALAAEGRFLSRINSSVERSDSSGEPVDDDSSS</sequence>
<keyword evidence="1" id="KW-0812">Transmembrane</keyword>
<accession>A0ABZ3G453</accession>
<protein>
    <submittedName>
        <fullName evidence="2">Uncharacterized protein</fullName>
    </submittedName>
</protein>
<evidence type="ECO:0000313" key="3">
    <source>
        <dbReference type="Proteomes" id="UP001446337"/>
    </source>
</evidence>
<evidence type="ECO:0000256" key="1">
    <source>
        <dbReference type="SAM" id="Phobius"/>
    </source>
</evidence>
<dbReference type="EMBL" id="CP154792">
    <property type="protein sequence ID" value="XAN15501.1"/>
    <property type="molecule type" value="Genomic_DNA"/>
</dbReference>
<gene>
    <name evidence="2" type="ORF">AAIK43_29610</name>
</gene>
<keyword evidence="1" id="KW-1133">Transmembrane helix</keyword>
<reference evidence="2 3" key="1">
    <citation type="submission" date="2024-05" db="EMBL/GenBank/DDBJ databases">
        <title>Achromobacter denitrificans. BP1, complete genome.</title>
        <authorList>
            <person name="Zhang B."/>
        </authorList>
    </citation>
    <scope>NUCLEOTIDE SEQUENCE [LARGE SCALE GENOMIC DNA]</scope>
    <source>
        <strain evidence="2 3">BP1</strain>
    </source>
</reference>
<proteinExistence type="predicted"/>
<dbReference type="RefSeq" id="WP_343498810.1">
    <property type="nucleotide sequence ID" value="NZ_CP154792.1"/>
</dbReference>
<keyword evidence="3" id="KW-1185">Reference proteome</keyword>
<evidence type="ECO:0000313" key="2">
    <source>
        <dbReference type="EMBL" id="XAN15501.1"/>
    </source>
</evidence>